<evidence type="ECO:0000259" key="19">
    <source>
        <dbReference type="Pfam" id="PF08263"/>
    </source>
</evidence>
<dbReference type="SMART" id="SM00369">
    <property type="entry name" value="LRR_TYP"/>
    <property type="match status" value="18"/>
</dbReference>
<dbReference type="Gene3D" id="3.80.10.10">
    <property type="entry name" value="Ribonuclease Inhibitor"/>
    <property type="match status" value="10"/>
</dbReference>
<feature type="transmembrane region" description="Helical" evidence="18">
    <location>
        <begin position="48"/>
        <end position="68"/>
    </location>
</feature>
<sequence>MTLNVTLSDRKSADIVLFLFSGLGFGLGFAIAIVLAWGIPIRKTVPTIMVASPTKTLFLLSLLLLHLLNPSSAATYTNHTPDQAAPLLRLKESFSITNESMAAFDSWKAGKDCCLWEGVRCGDADGRVTWLDLGDCGLESSRLDPALFNLTSLEYLNLGGNDFNESEIPSTGFERLSKLTHLNLSSSNFAGQVPVHSIGQLNSLVSLDMSSRFGLSELFDDRYTVYGGDSTAHAWQLIVPNVTTLVANLINLKELRLGLLDLSNIGAEWCSALSKYTPNLRVLSLPFCSLNGPICRTLSSLRSLSVIDLQYNHLTGSVPEFFANYSSLSVLQLSYNYLEGWVSPLIFQNKKLVTIDLHRNHDLSGTLPNFPVGSSLESLLVSLTNFSGGIPSTISNLKSLKKLGLGASGFSGELPSSIGKLKSLSLFQVSGLEVVGSFPLWITNLTSLEVLEFSHCGLSGPIPSSVGDMKKMRKLALYGCNFVGEIPQHILNLTQLDTMLLHSNNFIGTVKLSSFWTLRDLSVLNLSDNNLTVVDGENNSSLISLPNIDVGYNSFLPIAVTALDLSFNMFEGPIPLPLYSRSVLDYSNNRTTYFKASRNNLSGDIPPSFCSSNLQFLDLSYNLLSGSIPSCLIEDANALQVLNLKQNQLHGELAHNINESCTLEDLDFSDNRIEGNLPRSLVSCRKLEVLDIQNNQINDSFPCWMSVIPRLQVLILKSNKFFGQVTPTVAEESTCEFPSLRILDLASNKFSGTLSDAWFMRLKSMMIESTNETLVMEFEGEQHRVYQVNTVLTYKGSAIAISKILRTFVFIDVSNNAFHGSIPKSMGELVLLHALNMSHNSLTGPIPSQLGHLNQMEALDLSSNELLGVIPQELASLDFLGTLNLSYNKLEGKIPESLHFSSFSNSSFLGNDALCGPPLSKGCSNMTLLNLIPSEKKYVDVMLFLFSGIGFGLGFAIAIVVSWGIPIRKRSLGKMISPKQRINILMLLLCSYSIHSGTAAQHDTAVHCRPDQASSLLRFKASFIGTNLLPSWRAGSDCCHWEGVTCDMASGKVISLDLSEFNLLSFRLDPALFNLTSLRNLNLAYNDFGEVPLPASGFEQLTNMIHLNFSYSSFSGQIPIGIASLKKLVTLDFSGNYRLYFNEPSFQTVMANLSNLRELRLDNVNILSGRSTWSVILADNTPQLEILTLCQCGISGSIHSSFSRLRSLKMIDLRNNWELTGKVPEFFAELSSLSILDISGNSFEGQFPTKIFQLKSLRTLDLSMNRDLSINLPEFLDGNNLETLSLTWTNLPYHTPSSFANLKSLKSLAISTTGTSKELLPSLIGELPSLKELEMWGPEWSLEKPAVLSWVGNLKQLTDLTLGWYDFSQSTPSWIGNLMSLATLEMLDCKLSTTIPHQIGNLANLTSLRFEDCDLPGQKIPSWISNFTKLRNLQMNSCGFSGPIPSTIGNLTQLEYLTISYNNQLNDIASPSTSPLQGILLNYSQLTDPRTKSFFQLTYRNYLSLESNKLTATMELSSIWRIKRISYLRLSNKLISLIYDKGKIPQLLFTLPGLEYVDVRANQLSGSLEDIPSPLTSSLSSIDLSYNQLSGLIPKSIFQLTNLNYLNLEWNKFIGSVELSSVWNLKNLDFLSLSNNLISLIDDEGETVSPSLPSITSLYLASCKLTKIPGTLRYLDAISDLDLSSNQITGAIPSWIWENRTDQLNTLILSHNMFTNVEQSPSLVNMTYLTYLDLSFNRLQGSIPIPVTTSSKVALDYSNNHFSSIVPNFGIYLENASYIDISNNKLSGHVPSSICKASKVIVMDLSGNNYSGSVPACLTESVNLRVLKLRDNQFNGVLPENSREGCNLQSIDVNGNQIEGKLPISLSYCQHLELLDVGNNQIVDSFPFWLGTLPNLRVLVLRSNKLIGTIWGIKGGYQNSDQFTRLQIIDLASNHFSGNIHPEWFEQLQSMMENDNDEGGILQYGININVKGPYQDITTVSYKGGMLTFTKILTTFKLIDLSDDNSFGGPIPKSLGKLVSLRGLNLSHNAFTGHVPSQLNSLTQLESLDLSWNKLSGEIPPELASLTSLAWLNLSHNNLTGRIPQSNQFGSFTNSSFEGNANLCGKPLSKQCDTPGSTSRNASATSETSSFWQDRLGVILLFIFSGLGFTVGFILAVWFQSFFHIERWTHKHR</sequence>
<dbReference type="SMART" id="SM00365">
    <property type="entry name" value="LRR_SD22"/>
    <property type="match status" value="8"/>
</dbReference>
<evidence type="ECO:0000256" key="13">
    <source>
        <dbReference type="ARBA" id="ARBA00023136"/>
    </source>
</evidence>
<keyword evidence="5" id="KW-0723">Serine/threonine-protein kinase</keyword>
<evidence type="ECO:0000259" key="20">
    <source>
        <dbReference type="Pfam" id="PF23598"/>
    </source>
</evidence>
<feature type="transmembrane region" description="Helical" evidence="18">
    <location>
        <begin position="2136"/>
        <end position="2163"/>
    </location>
</feature>
<evidence type="ECO:0000256" key="15">
    <source>
        <dbReference type="ARBA" id="ARBA00023180"/>
    </source>
</evidence>
<keyword evidence="7" id="KW-0808">Transferase</keyword>
<evidence type="ECO:0000256" key="8">
    <source>
        <dbReference type="ARBA" id="ARBA00022692"/>
    </source>
</evidence>
<dbReference type="SUPFAM" id="SSF52047">
    <property type="entry name" value="RNI-like"/>
    <property type="match status" value="1"/>
</dbReference>
<evidence type="ECO:0000256" key="1">
    <source>
        <dbReference type="ARBA" id="ARBA00004251"/>
    </source>
</evidence>
<dbReference type="eggNOG" id="KOG0619">
    <property type="taxonomic scope" value="Eukaryota"/>
</dbReference>
<evidence type="ECO:0000256" key="5">
    <source>
        <dbReference type="ARBA" id="ARBA00022527"/>
    </source>
</evidence>
<keyword evidence="4" id="KW-1003">Cell membrane</keyword>
<dbReference type="SUPFAM" id="SSF52058">
    <property type="entry name" value="L domain-like"/>
    <property type="match status" value="4"/>
</dbReference>
<dbReference type="EnsemblPlants" id="OBART01G04010.1">
    <property type="protein sequence ID" value="OBART01G04010.1"/>
    <property type="gene ID" value="OBART01G04010"/>
</dbReference>
<keyword evidence="22" id="KW-1185">Reference proteome</keyword>
<feature type="transmembrane region" description="Helical" evidence="18">
    <location>
        <begin position="941"/>
        <end position="961"/>
    </location>
</feature>
<dbReference type="PANTHER" id="PTHR48061">
    <property type="entry name" value="LEUCINE-RICH REPEAT RECEPTOR PROTEIN KINASE EMS1-LIKE-RELATED"/>
    <property type="match status" value="1"/>
</dbReference>
<feature type="domain" description="Disease resistance R13L4/SHOC-2-like LRR" evidence="20">
    <location>
        <begin position="1182"/>
        <end position="1387"/>
    </location>
</feature>
<keyword evidence="14" id="KW-0675">Receptor</keyword>
<protein>
    <recommendedName>
        <fullName evidence="3">non-specific serine/threonine protein kinase</fullName>
        <ecNumber evidence="3">2.7.11.1</ecNumber>
    </recommendedName>
</protein>
<evidence type="ECO:0000256" key="3">
    <source>
        <dbReference type="ARBA" id="ARBA00012513"/>
    </source>
</evidence>
<keyword evidence="6" id="KW-0433">Leucine-rich repeat</keyword>
<evidence type="ECO:0000256" key="16">
    <source>
        <dbReference type="ARBA" id="ARBA00047899"/>
    </source>
</evidence>
<dbReference type="PROSITE" id="PS51450">
    <property type="entry name" value="LRR"/>
    <property type="match status" value="3"/>
</dbReference>
<comment type="catalytic activity">
    <reaction evidence="17">
        <text>L-seryl-[protein] + ATP = O-phospho-L-seryl-[protein] + ADP + H(+)</text>
        <dbReference type="Rhea" id="RHEA:17989"/>
        <dbReference type="Rhea" id="RHEA-COMP:9863"/>
        <dbReference type="Rhea" id="RHEA-COMP:11604"/>
        <dbReference type="ChEBI" id="CHEBI:15378"/>
        <dbReference type="ChEBI" id="CHEBI:29999"/>
        <dbReference type="ChEBI" id="CHEBI:30616"/>
        <dbReference type="ChEBI" id="CHEBI:83421"/>
        <dbReference type="ChEBI" id="CHEBI:456216"/>
        <dbReference type="EC" id="2.7.11.1"/>
    </reaction>
</comment>
<dbReference type="FunFam" id="3.80.10.10:FF:000213">
    <property type="entry name" value="Tyrosine-sulfated glycopeptide receptor 1"/>
    <property type="match status" value="2"/>
</dbReference>
<organism evidence="21">
    <name type="scientific">Oryza barthii</name>
    <dbReference type="NCBI Taxonomy" id="65489"/>
    <lineage>
        <taxon>Eukaryota</taxon>
        <taxon>Viridiplantae</taxon>
        <taxon>Streptophyta</taxon>
        <taxon>Embryophyta</taxon>
        <taxon>Tracheophyta</taxon>
        <taxon>Spermatophyta</taxon>
        <taxon>Magnoliopsida</taxon>
        <taxon>Liliopsida</taxon>
        <taxon>Poales</taxon>
        <taxon>Poaceae</taxon>
        <taxon>BOP clade</taxon>
        <taxon>Oryzoideae</taxon>
        <taxon>Oryzeae</taxon>
        <taxon>Oryzinae</taxon>
        <taxon>Oryza</taxon>
    </lineage>
</organism>
<evidence type="ECO:0000256" key="2">
    <source>
        <dbReference type="ARBA" id="ARBA00009592"/>
    </source>
</evidence>
<keyword evidence="9" id="KW-0732">Signal</keyword>
<comment type="catalytic activity">
    <reaction evidence="16">
        <text>L-threonyl-[protein] + ATP = O-phospho-L-threonyl-[protein] + ADP + H(+)</text>
        <dbReference type="Rhea" id="RHEA:46608"/>
        <dbReference type="Rhea" id="RHEA-COMP:11060"/>
        <dbReference type="Rhea" id="RHEA-COMP:11605"/>
        <dbReference type="ChEBI" id="CHEBI:15378"/>
        <dbReference type="ChEBI" id="CHEBI:30013"/>
        <dbReference type="ChEBI" id="CHEBI:30616"/>
        <dbReference type="ChEBI" id="CHEBI:61977"/>
        <dbReference type="ChEBI" id="CHEBI:456216"/>
        <dbReference type="EC" id="2.7.11.1"/>
    </reaction>
</comment>
<keyword evidence="8 18" id="KW-0812">Transmembrane</keyword>
<feature type="transmembrane region" description="Helical" evidence="18">
    <location>
        <begin position="15"/>
        <end position="36"/>
    </location>
</feature>
<evidence type="ECO:0000313" key="21">
    <source>
        <dbReference type="EnsemblPlants" id="OBART01G04010.1"/>
    </source>
</evidence>
<dbReference type="GO" id="GO:0004674">
    <property type="term" value="F:protein serine/threonine kinase activity"/>
    <property type="evidence" value="ECO:0007669"/>
    <property type="project" value="UniProtKB-KW"/>
</dbReference>
<evidence type="ECO:0000256" key="18">
    <source>
        <dbReference type="SAM" id="Phobius"/>
    </source>
</evidence>
<dbReference type="InterPro" id="IPR032675">
    <property type="entry name" value="LRR_dom_sf"/>
</dbReference>
<dbReference type="InterPro" id="IPR046956">
    <property type="entry name" value="RLP23-like"/>
</dbReference>
<dbReference type="Pfam" id="PF00560">
    <property type="entry name" value="LRR_1"/>
    <property type="match status" value="9"/>
</dbReference>
<evidence type="ECO:0000256" key="17">
    <source>
        <dbReference type="ARBA" id="ARBA00048679"/>
    </source>
</evidence>
<dbReference type="EC" id="2.7.11.1" evidence="3"/>
<evidence type="ECO:0000256" key="9">
    <source>
        <dbReference type="ARBA" id="ARBA00022729"/>
    </source>
</evidence>
<comment type="similarity">
    <text evidence="2">Belongs to the RLP family.</text>
</comment>
<feature type="domain" description="Leucine-rich repeat-containing N-terminal plant-type" evidence="19">
    <location>
        <begin position="82"/>
        <end position="121"/>
    </location>
</feature>
<keyword evidence="12 18" id="KW-1133">Transmembrane helix</keyword>
<dbReference type="HOGENOM" id="CLU_230413_0_0_1"/>
<reference evidence="21" key="1">
    <citation type="journal article" date="2009" name="Rice">
        <title>De Novo Next Generation Sequencing of Plant Genomes.</title>
        <authorList>
            <person name="Rounsley S."/>
            <person name="Marri P.R."/>
            <person name="Yu Y."/>
            <person name="He R."/>
            <person name="Sisneros N."/>
            <person name="Goicoechea J.L."/>
            <person name="Lee S.J."/>
            <person name="Angelova A."/>
            <person name="Kudrna D."/>
            <person name="Luo M."/>
            <person name="Affourtit J."/>
            <person name="Desany B."/>
            <person name="Knight J."/>
            <person name="Niazi F."/>
            <person name="Egholm M."/>
            <person name="Wing R.A."/>
        </authorList>
    </citation>
    <scope>NUCLEOTIDE SEQUENCE [LARGE SCALE GENOMIC DNA]</scope>
    <source>
        <strain evidence="21">cv. IRGC 105608</strain>
    </source>
</reference>
<keyword evidence="13 18" id="KW-0472">Membrane</keyword>
<dbReference type="Pfam" id="PF13855">
    <property type="entry name" value="LRR_8"/>
    <property type="match status" value="2"/>
</dbReference>
<evidence type="ECO:0000256" key="10">
    <source>
        <dbReference type="ARBA" id="ARBA00022737"/>
    </source>
</evidence>
<proteinExistence type="inferred from homology"/>
<dbReference type="Proteomes" id="UP000026960">
    <property type="component" value="Chromosome 1"/>
</dbReference>
<name>A0A0D3EJW3_9ORYZ</name>
<evidence type="ECO:0000313" key="22">
    <source>
        <dbReference type="Proteomes" id="UP000026960"/>
    </source>
</evidence>
<dbReference type="Pfam" id="PF23598">
    <property type="entry name" value="LRR_14"/>
    <property type="match status" value="1"/>
</dbReference>
<dbReference type="PaxDb" id="65489-OBART01G04010.1"/>
<dbReference type="InterPro" id="IPR003591">
    <property type="entry name" value="Leu-rich_rpt_typical-subtyp"/>
</dbReference>
<dbReference type="FunFam" id="3.80.10.10:FF:000041">
    <property type="entry name" value="LRR receptor-like serine/threonine-protein kinase ERECTA"/>
    <property type="match status" value="2"/>
</dbReference>
<evidence type="ECO:0000256" key="7">
    <source>
        <dbReference type="ARBA" id="ARBA00022679"/>
    </source>
</evidence>
<dbReference type="InterPro" id="IPR055414">
    <property type="entry name" value="LRR_R13L4/SHOC2-like"/>
</dbReference>
<keyword evidence="15" id="KW-0325">Glycoprotein</keyword>
<evidence type="ECO:0000256" key="4">
    <source>
        <dbReference type="ARBA" id="ARBA00022475"/>
    </source>
</evidence>
<evidence type="ECO:0000256" key="6">
    <source>
        <dbReference type="ARBA" id="ARBA00022614"/>
    </source>
</evidence>
<dbReference type="Pfam" id="PF08263">
    <property type="entry name" value="LRRNT_2"/>
    <property type="match status" value="2"/>
</dbReference>
<dbReference type="GO" id="GO:0005886">
    <property type="term" value="C:plasma membrane"/>
    <property type="evidence" value="ECO:0007669"/>
    <property type="project" value="UniProtKB-SubCell"/>
</dbReference>
<dbReference type="InterPro" id="IPR013210">
    <property type="entry name" value="LRR_N_plant-typ"/>
</dbReference>
<dbReference type="PRINTS" id="PR00019">
    <property type="entry name" value="LEURICHRPT"/>
</dbReference>
<evidence type="ECO:0000256" key="14">
    <source>
        <dbReference type="ARBA" id="ARBA00023170"/>
    </source>
</evidence>
<keyword evidence="11" id="KW-0418">Kinase</keyword>
<keyword evidence="10" id="KW-0677">Repeat</keyword>
<dbReference type="STRING" id="65489.A0A0D3EJW3"/>
<comment type="subcellular location">
    <subcellularLocation>
        <location evidence="1">Cell membrane</location>
        <topology evidence="1">Single-pass type I membrane protein</topology>
    </subcellularLocation>
</comment>
<dbReference type="Gramene" id="OBART01G04010.1">
    <property type="protein sequence ID" value="OBART01G04010.1"/>
    <property type="gene ID" value="OBART01G04010"/>
</dbReference>
<feature type="domain" description="Leucine-rich repeat-containing N-terminal plant-type" evidence="19">
    <location>
        <begin position="1010"/>
        <end position="1047"/>
    </location>
</feature>
<accession>A0A0D3EJW3</accession>
<feature type="transmembrane region" description="Helical" evidence="18">
    <location>
        <begin position="982"/>
        <end position="1000"/>
    </location>
</feature>
<evidence type="ECO:0000256" key="11">
    <source>
        <dbReference type="ARBA" id="ARBA00022777"/>
    </source>
</evidence>
<dbReference type="PANTHER" id="PTHR48061:SF48">
    <property type="entry name" value="OS01G0162500 PROTEIN"/>
    <property type="match status" value="1"/>
</dbReference>
<reference evidence="21" key="2">
    <citation type="submission" date="2015-03" db="UniProtKB">
        <authorList>
            <consortium name="EnsemblPlants"/>
        </authorList>
    </citation>
    <scope>IDENTIFICATION</scope>
</reference>
<evidence type="ECO:0000256" key="12">
    <source>
        <dbReference type="ARBA" id="ARBA00022989"/>
    </source>
</evidence>
<dbReference type="InterPro" id="IPR001611">
    <property type="entry name" value="Leu-rich_rpt"/>
</dbReference>